<sequence length="344" mass="40238">MRHSPSYLIFFLLWLSFKPQAFSQSWRADLDSAEMIAVLLGKDQVFLDGILYQECPTNMRVSEIASVSFQKNAAHLWSEEGYFHRLLQGGWSGGDKTTYLECVFAEGNFFGVYFDRSTMNHLYEQQYYYAIVKDSLFFYSDAQRENFKFSFYIDRLNDEFLKVSSKLVNDRMYTRMPVYDMNWSANIGHQFLYQEGRLQCGDSPDYSDDCAECLRLGDDLVIGLSKASLRSYLAEVAYKETSPDKWVISDGRNRVVLFLENDRLKRIKWIGFASRSSLNFSGISLGDMDLYVEEKFGKPIRVEVDPQNPEKEWWYYGPYPFRLQLLSDRVHVIEINGLDTPLHY</sequence>
<dbReference type="EMBL" id="BQKE01000001">
    <property type="protein sequence ID" value="GJM60787.1"/>
    <property type="molecule type" value="Genomic_DNA"/>
</dbReference>
<feature type="chain" id="PRO_5043045882" evidence="1">
    <location>
        <begin position="24"/>
        <end position="344"/>
    </location>
</feature>
<name>A0AAN4VWM7_9BACT</name>
<keyword evidence="1" id="KW-0732">Signal</keyword>
<feature type="signal peptide" evidence="1">
    <location>
        <begin position="1"/>
        <end position="23"/>
    </location>
</feature>
<protein>
    <submittedName>
        <fullName evidence="2">Uncharacterized protein</fullName>
    </submittedName>
</protein>
<accession>A0AAN4VWM7</accession>
<reference evidence="2 3" key="1">
    <citation type="submission" date="2021-12" db="EMBL/GenBank/DDBJ databases">
        <title>Genome sequencing of bacteria with rrn-lacking chromosome and rrn-plasmid.</title>
        <authorList>
            <person name="Anda M."/>
            <person name="Iwasaki W."/>
        </authorList>
    </citation>
    <scope>NUCLEOTIDE SEQUENCE [LARGE SCALE GENOMIC DNA]</scope>
    <source>
        <strain evidence="2 3">NBRC 15940</strain>
    </source>
</reference>
<dbReference type="AlphaFoldDB" id="A0AAN4VWM7"/>
<comment type="caution">
    <text evidence="2">The sequence shown here is derived from an EMBL/GenBank/DDBJ whole genome shotgun (WGS) entry which is preliminary data.</text>
</comment>
<evidence type="ECO:0000256" key="1">
    <source>
        <dbReference type="SAM" id="SignalP"/>
    </source>
</evidence>
<evidence type="ECO:0000313" key="2">
    <source>
        <dbReference type="EMBL" id="GJM60787.1"/>
    </source>
</evidence>
<organism evidence="2 3">
    <name type="scientific">Persicobacter diffluens</name>
    <dbReference type="NCBI Taxonomy" id="981"/>
    <lineage>
        <taxon>Bacteria</taxon>
        <taxon>Pseudomonadati</taxon>
        <taxon>Bacteroidota</taxon>
        <taxon>Cytophagia</taxon>
        <taxon>Cytophagales</taxon>
        <taxon>Persicobacteraceae</taxon>
        <taxon>Persicobacter</taxon>
    </lineage>
</organism>
<dbReference type="Proteomes" id="UP001310022">
    <property type="component" value="Unassembled WGS sequence"/>
</dbReference>
<gene>
    <name evidence="2" type="ORF">PEDI_13390</name>
</gene>
<proteinExistence type="predicted"/>
<evidence type="ECO:0000313" key="3">
    <source>
        <dbReference type="Proteomes" id="UP001310022"/>
    </source>
</evidence>
<keyword evidence="3" id="KW-1185">Reference proteome</keyword>